<evidence type="ECO:0000313" key="5">
    <source>
        <dbReference type="Proteomes" id="UP000735302"/>
    </source>
</evidence>
<dbReference type="InterPro" id="IPR052100">
    <property type="entry name" value="SV-ATPase_mito-regulator"/>
</dbReference>
<feature type="compositionally biased region" description="Basic and acidic residues" evidence="2">
    <location>
        <begin position="132"/>
        <end position="143"/>
    </location>
</feature>
<organism evidence="4 5">
    <name type="scientific">Plakobranchus ocellatus</name>
    <dbReference type="NCBI Taxonomy" id="259542"/>
    <lineage>
        <taxon>Eukaryota</taxon>
        <taxon>Metazoa</taxon>
        <taxon>Spiralia</taxon>
        <taxon>Lophotrochozoa</taxon>
        <taxon>Mollusca</taxon>
        <taxon>Gastropoda</taxon>
        <taxon>Heterobranchia</taxon>
        <taxon>Euthyneura</taxon>
        <taxon>Panpulmonata</taxon>
        <taxon>Sacoglossa</taxon>
        <taxon>Placobranchoidea</taxon>
        <taxon>Plakobranchidae</taxon>
        <taxon>Plakobranchus</taxon>
    </lineage>
</organism>
<dbReference type="EMBL" id="BLXT01005881">
    <property type="protein sequence ID" value="GFO27084.1"/>
    <property type="molecule type" value="Genomic_DNA"/>
</dbReference>
<reference evidence="4 5" key="1">
    <citation type="journal article" date="2021" name="Elife">
        <title>Chloroplast acquisition without the gene transfer in kleptoplastic sea slugs, Plakobranchus ocellatus.</title>
        <authorList>
            <person name="Maeda T."/>
            <person name="Takahashi S."/>
            <person name="Yoshida T."/>
            <person name="Shimamura S."/>
            <person name="Takaki Y."/>
            <person name="Nagai Y."/>
            <person name="Toyoda A."/>
            <person name="Suzuki Y."/>
            <person name="Arimoto A."/>
            <person name="Ishii H."/>
            <person name="Satoh N."/>
            <person name="Nishiyama T."/>
            <person name="Hasebe M."/>
            <person name="Maruyama T."/>
            <person name="Minagawa J."/>
            <person name="Obokata J."/>
            <person name="Shigenobu S."/>
        </authorList>
    </citation>
    <scope>NUCLEOTIDE SEQUENCE [LARGE SCALE GENOMIC DNA]</scope>
</reference>
<feature type="compositionally biased region" description="Basic and acidic residues" evidence="2">
    <location>
        <begin position="106"/>
        <end position="119"/>
    </location>
</feature>
<name>A0AAV4C7P0_9GAST</name>
<dbReference type="Gene3D" id="3.40.50.720">
    <property type="entry name" value="NAD(P)-binding Rossmann-like Domain"/>
    <property type="match status" value="1"/>
</dbReference>
<evidence type="ECO:0000313" key="4">
    <source>
        <dbReference type="EMBL" id="GFO27084.1"/>
    </source>
</evidence>
<dbReference type="Proteomes" id="UP000735302">
    <property type="component" value="Unassembled WGS sequence"/>
</dbReference>
<dbReference type="GO" id="GO:0016491">
    <property type="term" value="F:oxidoreductase activity"/>
    <property type="evidence" value="ECO:0007669"/>
    <property type="project" value="UniProtKB-KW"/>
</dbReference>
<keyword evidence="3" id="KW-0732">Signal</keyword>
<feature type="signal peptide" evidence="3">
    <location>
        <begin position="1"/>
        <end position="24"/>
    </location>
</feature>
<sequence length="143" mass="16040">MLNSLLLCLSTLFLPFLQWWQVDKVNPLKLFDDNKVIGGFQLRRLLFRQGHHAYVRSVVTRVMELHTQGKIKPVIDSVWAFEDVGEAMQKLCDRKNIGKVILDPTAEPKPKVTENKEAAEATENAAAAAAAGEEKKEPVQNGE</sequence>
<evidence type="ECO:0000256" key="1">
    <source>
        <dbReference type="ARBA" id="ARBA00023002"/>
    </source>
</evidence>
<feature type="chain" id="PRO_5043360373" evidence="3">
    <location>
        <begin position="25"/>
        <end position="143"/>
    </location>
</feature>
<dbReference type="Pfam" id="PF13602">
    <property type="entry name" value="ADH_zinc_N_2"/>
    <property type="match status" value="1"/>
</dbReference>
<evidence type="ECO:0000256" key="2">
    <source>
        <dbReference type="SAM" id="MobiDB-lite"/>
    </source>
</evidence>
<proteinExistence type="predicted"/>
<dbReference type="PANTHER" id="PTHR44054">
    <property type="entry name" value="SYNAPTIC VESICLE MEMBRANE PROTEIN VAT-1 HOMOLOG-LIKE"/>
    <property type="match status" value="1"/>
</dbReference>
<gene>
    <name evidence="4" type="ORF">PoB_005358900</name>
</gene>
<dbReference type="Gene3D" id="3.90.180.10">
    <property type="entry name" value="Medium-chain alcohol dehydrogenases, catalytic domain"/>
    <property type="match status" value="1"/>
</dbReference>
<protein>
    <submittedName>
        <fullName evidence="4">Synaptic vesicle membrane protein vat-1-like protein</fullName>
    </submittedName>
</protein>
<dbReference type="PANTHER" id="PTHR44054:SF2">
    <property type="entry name" value="SYNAPTIC VESICLE MEMBRANE PROTEIN VAT-1 HOMOLOG-LIKE"/>
    <property type="match status" value="1"/>
</dbReference>
<evidence type="ECO:0000256" key="3">
    <source>
        <dbReference type="SAM" id="SignalP"/>
    </source>
</evidence>
<comment type="caution">
    <text evidence="4">The sequence shown here is derived from an EMBL/GenBank/DDBJ whole genome shotgun (WGS) entry which is preliminary data.</text>
</comment>
<keyword evidence="1" id="KW-0560">Oxidoreductase</keyword>
<keyword evidence="5" id="KW-1185">Reference proteome</keyword>
<dbReference type="AlphaFoldDB" id="A0AAV4C7P0"/>
<feature type="compositionally biased region" description="Low complexity" evidence="2">
    <location>
        <begin position="121"/>
        <end position="131"/>
    </location>
</feature>
<accession>A0AAV4C7P0</accession>
<feature type="region of interest" description="Disordered" evidence="2">
    <location>
        <begin position="106"/>
        <end position="143"/>
    </location>
</feature>